<dbReference type="Gene3D" id="1.20.58.2130">
    <property type="match status" value="1"/>
</dbReference>
<dbReference type="AlphaFoldDB" id="A0A084AZA6"/>
<dbReference type="InterPro" id="IPR013948">
    <property type="entry name" value="DNA_replication_reg_Sld3_C"/>
</dbReference>
<dbReference type="PANTHER" id="PTHR28067">
    <property type="entry name" value="DNA REPLICATION REGULATOR SLD3"/>
    <property type="match status" value="1"/>
</dbReference>
<gene>
    <name evidence="3" type="ORF">S7711_02238</name>
</gene>
<organism evidence="3 4">
    <name type="scientific">Stachybotrys chartarum (strain CBS 109288 / IBT 7711)</name>
    <name type="common">Toxic black mold</name>
    <name type="synonym">Stilbospora chartarum</name>
    <dbReference type="NCBI Taxonomy" id="1280523"/>
    <lineage>
        <taxon>Eukaryota</taxon>
        <taxon>Fungi</taxon>
        <taxon>Dikarya</taxon>
        <taxon>Ascomycota</taxon>
        <taxon>Pezizomycotina</taxon>
        <taxon>Sordariomycetes</taxon>
        <taxon>Hypocreomycetidae</taxon>
        <taxon>Hypocreales</taxon>
        <taxon>Stachybotryaceae</taxon>
        <taxon>Stachybotrys</taxon>
    </lineage>
</organism>
<feature type="region of interest" description="Disordered" evidence="1">
    <location>
        <begin position="555"/>
        <end position="619"/>
    </location>
</feature>
<dbReference type="InterPro" id="IPR042511">
    <property type="entry name" value="Sld3"/>
</dbReference>
<dbReference type="Pfam" id="PF08639">
    <property type="entry name" value="Sld3_STD"/>
    <property type="match status" value="1"/>
</dbReference>
<name>A0A084AZA6_STACB</name>
<dbReference type="EMBL" id="KL648431">
    <property type="protein sequence ID" value="KEY70635.1"/>
    <property type="molecule type" value="Genomic_DNA"/>
</dbReference>
<keyword evidence="4" id="KW-1185">Reference proteome</keyword>
<feature type="region of interest" description="Disordered" evidence="1">
    <location>
        <begin position="631"/>
        <end position="676"/>
    </location>
</feature>
<evidence type="ECO:0000313" key="3">
    <source>
        <dbReference type="EMBL" id="KEY70635.1"/>
    </source>
</evidence>
<evidence type="ECO:0000256" key="1">
    <source>
        <dbReference type="SAM" id="MobiDB-lite"/>
    </source>
</evidence>
<dbReference type="GO" id="GO:0031261">
    <property type="term" value="C:DNA replication preinitiation complex"/>
    <property type="evidence" value="ECO:0007669"/>
    <property type="project" value="TreeGrafter"/>
</dbReference>
<evidence type="ECO:0000259" key="2">
    <source>
        <dbReference type="Pfam" id="PF08639"/>
    </source>
</evidence>
<dbReference type="OrthoDB" id="5395343at2759"/>
<sequence length="930" mass="101639">MSAVAMLDADASRSRSGILTPSSDASLSRHDGTFPPGGGLKKRGSSTAMDNLLQAPITIKPHPLNLHLQPRVLQPLMLLPRQHLSLSSIDFGVTNADLFPGRFVEAHIKILDLESRVGPNSSVLIARHEPKGHIHALERQENGLYVVCRLGAWVDVEFLASKATAVVHERLFPTKTAPPSRPTEIAITTPQLHKAQKTKRAAIEAIQSLVKKRARSQSVSILHEIPTPNGAAVSEPEPISCLKTPSPDTKPQDNLQVEILKSQDPLLTTISHGLPETPAEYTAESILGNLRAQYFEALYKSMGSLAYFAKGPLSRARSKFHLDLEANLDMSDLIDFLKSMVLTTVQIDHKYRETIPGVISKMKDLVDSSDEARKKKRKPKKMKLGKDNLYPAEDESIRAWWNATKPELKDDESSVAPDQVKSHVTLLRTRETQLQMIIIFEILALEPLKAADEVGASDLPILPGATALQETPVAPPKKRNKHNLPVLLDVHADRLAIWQSIATDEQLLLEDSQMTSQAIDGQLQQKPSPEPLKDFCVDVIIPFFSARLPVESDSVSRKLGGPAIISPPKASSLKRQSSKRDQKPRKPTKRPAAPNAPRTLQRALSTEQYHRRSVSRGPSSMIALMRSATSTAIPTLKREGSESFTSMTTPAGSSDGPDPRRASFSRSLGPVEFEDPKAKKRALVEAELKDAISALRKPNREVVGKALAETAQRQAAASSSANSEFRSYTWSLFFPRGLTDELGLKKSGRGISNVVQVKATPTNFRFKDMFPAKPELVEDMALLGSEEIIPPSSIGPMVPSTAPRRGYRSAVPGSASSTLGVITGTPHRSTLGRPTYQQAANEDEVILPSSPLMCRDMAKHSPEFEDSTRPVRKLDFMSSKPEVACETPVKGSLSAVPQLVAGVTGGDGEGKKLTIYQQMGWDDDDLDDLL</sequence>
<feature type="compositionally biased region" description="Polar residues" evidence="1">
    <location>
        <begin position="15"/>
        <end position="26"/>
    </location>
</feature>
<protein>
    <recommendedName>
        <fullName evidence="2">DNA replication regulator Sld3 C-terminal domain-containing protein</fullName>
    </recommendedName>
</protein>
<feature type="region of interest" description="Disordered" evidence="1">
    <location>
        <begin position="15"/>
        <end position="45"/>
    </location>
</feature>
<dbReference type="Proteomes" id="UP000028045">
    <property type="component" value="Unassembled WGS sequence"/>
</dbReference>
<feature type="domain" description="DNA replication regulator Sld3 C-terminal" evidence="2">
    <location>
        <begin position="286"/>
        <end position="828"/>
    </location>
</feature>
<evidence type="ECO:0000313" key="4">
    <source>
        <dbReference type="Proteomes" id="UP000028045"/>
    </source>
</evidence>
<feature type="compositionally biased region" description="Low complexity" evidence="1">
    <location>
        <begin position="590"/>
        <end position="599"/>
    </location>
</feature>
<dbReference type="HOGENOM" id="CLU_006240_2_0_1"/>
<feature type="compositionally biased region" description="Polar residues" evidence="1">
    <location>
        <begin position="642"/>
        <end position="652"/>
    </location>
</feature>
<proteinExistence type="predicted"/>
<dbReference type="GO" id="GO:0006270">
    <property type="term" value="P:DNA replication initiation"/>
    <property type="evidence" value="ECO:0007669"/>
    <property type="project" value="InterPro"/>
</dbReference>
<dbReference type="PANTHER" id="PTHR28067:SF1">
    <property type="entry name" value="DNA REPLICATION REGULATOR SLD3"/>
    <property type="match status" value="1"/>
</dbReference>
<accession>A0A084AZA6</accession>
<reference evidence="3 4" key="1">
    <citation type="journal article" date="2014" name="BMC Genomics">
        <title>Comparative genome sequencing reveals chemotype-specific gene clusters in the toxigenic black mold Stachybotrys.</title>
        <authorList>
            <person name="Semeiks J."/>
            <person name="Borek D."/>
            <person name="Otwinowski Z."/>
            <person name="Grishin N.V."/>
        </authorList>
    </citation>
    <scope>NUCLEOTIDE SEQUENCE [LARGE SCALE GENOMIC DNA]</scope>
    <source>
        <strain evidence="4">CBS 109288 / IBT 7711</strain>
    </source>
</reference>